<protein>
    <submittedName>
        <fullName evidence="1">Uncharacterized protein</fullName>
    </submittedName>
</protein>
<gene>
    <name evidence="1" type="ORF">BDP27DRAFT_1430485</name>
</gene>
<reference evidence="1" key="1">
    <citation type="submission" date="2020-11" db="EMBL/GenBank/DDBJ databases">
        <authorList>
            <consortium name="DOE Joint Genome Institute"/>
            <person name="Ahrendt S."/>
            <person name="Riley R."/>
            <person name="Andreopoulos W."/>
            <person name="Labutti K."/>
            <person name="Pangilinan J."/>
            <person name="Ruiz-Duenas F.J."/>
            <person name="Barrasa J.M."/>
            <person name="Sanchez-Garcia M."/>
            <person name="Camarero S."/>
            <person name="Miyauchi S."/>
            <person name="Serrano A."/>
            <person name="Linde D."/>
            <person name="Babiker R."/>
            <person name="Drula E."/>
            <person name="Ayuso-Fernandez I."/>
            <person name="Pacheco R."/>
            <person name="Padilla G."/>
            <person name="Ferreira P."/>
            <person name="Barriuso J."/>
            <person name="Kellner H."/>
            <person name="Castanera R."/>
            <person name="Alfaro M."/>
            <person name="Ramirez L."/>
            <person name="Pisabarro A.G."/>
            <person name="Kuo A."/>
            <person name="Tritt A."/>
            <person name="Lipzen A."/>
            <person name="He G."/>
            <person name="Yan M."/>
            <person name="Ng V."/>
            <person name="Cullen D."/>
            <person name="Martin F."/>
            <person name="Rosso M.-N."/>
            <person name="Henrissat B."/>
            <person name="Hibbett D."/>
            <person name="Martinez A.T."/>
            <person name="Grigoriev I.V."/>
        </authorList>
    </citation>
    <scope>NUCLEOTIDE SEQUENCE</scope>
    <source>
        <strain evidence="1">AH 40177</strain>
    </source>
</reference>
<dbReference type="Proteomes" id="UP000772434">
    <property type="component" value="Unassembled WGS sequence"/>
</dbReference>
<dbReference type="EMBL" id="JADNRY010000261">
    <property type="protein sequence ID" value="KAF9060075.1"/>
    <property type="molecule type" value="Genomic_DNA"/>
</dbReference>
<keyword evidence="2" id="KW-1185">Reference proteome</keyword>
<dbReference type="AlphaFoldDB" id="A0A9P5TY36"/>
<organism evidence="1 2">
    <name type="scientific">Rhodocollybia butyracea</name>
    <dbReference type="NCBI Taxonomy" id="206335"/>
    <lineage>
        <taxon>Eukaryota</taxon>
        <taxon>Fungi</taxon>
        <taxon>Dikarya</taxon>
        <taxon>Basidiomycota</taxon>
        <taxon>Agaricomycotina</taxon>
        <taxon>Agaricomycetes</taxon>
        <taxon>Agaricomycetidae</taxon>
        <taxon>Agaricales</taxon>
        <taxon>Marasmiineae</taxon>
        <taxon>Omphalotaceae</taxon>
        <taxon>Rhodocollybia</taxon>
    </lineage>
</organism>
<dbReference type="OrthoDB" id="3066611at2759"/>
<evidence type="ECO:0000313" key="2">
    <source>
        <dbReference type="Proteomes" id="UP000772434"/>
    </source>
</evidence>
<proteinExistence type="predicted"/>
<name>A0A9P5TY36_9AGAR</name>
<accession>A0A9P5TY36</accession>
<sequence length="294" mass="33521">MKVSANLTVVLERTSGKLYACPVPQCATLGSIGTVWEHYRANHLTAKRAADEWPDLREHKRARYPSPQGPNSLVPPTYPAPPAYYPAPPAIHVNLESIIARRQSVDGIYAYVANWMSSILHVCPYDVIMTGFGVPFHSQLFQCSETRMTSKQSEYLSIFRPCLRYGKKPERSVCYVCFCPQLPAFDFHPVQNRCSRDQASSRELWRDLWFSLGYLVFRVPLLREQVFQELGIAKDSFKTILHYAIWLLQTAYPEPTQAQSQLTNLVLVANAYFTLCDDGRLERPAKGFLLPELN</sequence>
<comment type="caution">
    <text evidence="1">The sequence shown here is derived from an EMBL/GenBank/DDBJ whole genome shotgun (WGS) entry which is preliminary data.</text>
</comment>
<evidence type="ECO:0000313" key="1">
    <source>
        <dbReference type="EMBL" id="KAF9060075.1"/>
    </source>
</evidence>